<feature type="compositionally biased region" description="Basic and acidic residues" evidence="1">
    <location>
        <begin position="164"/>
        <end position="180"/>
    </location>
</feature>
<feature type="compositionally biased region" description="Basic residues" evidence="1">
    <location>
        <begin position="310"/>
        <end position="319"/>
    </location>
</feature>
<evidence type="ECO:0000256" key="1">
    <source>
        <dbReference type="SAM" id="MobiDB-lite"/>
    </source>
</evidence>
<evidence type="ECO:0000259" key="2">
    <source>
        <dbReference type="PROSITE" id="PS50969"/>
    </source>
</evidence>
<feature type="compositionally biased region" description="Basic residues" evidence="1">
    <location>
        <begin position="188"/>
        <end position="206"/>
    </location>
</feature>
<dbReference type="Pfam" id="PF03031">
    <property type="entry name" value="NIF"/>
    <property type="match status" value="1"/>
</dbReference>
<dbReference type="PROSITE" id="PS50969">
    <property type="entry name" value="FCP1"/>
    <property type="match status" value="1"/>
</dbReference>
<organism evidence="3">
    <name type="scientific">Davidia involucrata</name>
    <name type="common">Dove tree</name>
    <dbReference type="NCBI Taxonomy" id="16924"/>
    <lineage>
        <taxon>Eukaryota</taxon>
        <taxon>Viridiplantae</taxon>
        <taxon>Streptophyta</taxon>
        <taxon>Embryophyta</taxon>
        <taxon>Tracheophyta</taxon>
        <taxon>Spermatophyta</taxon>
        <taxon>Magnoliopsida</taxon>
        <taxon>eudicotyledons</taxon>
        <taxon>Gunneridae</taxon>
        <taxon>Pentapetalae</taxon>
        <taxon>asterids</taxon>
        <taxon>Cornales</taxon>
        <taxon>Nyssaceae</taxon>
        <taxon>Davidia</taxon>
    </lineage>
</organism>
<dbReference type="SUPFAM" id="SSF56784">
    <property type="entry name" value="HAD-like"/>
    <property type="match status" value="1"/>
</dbReference>
<dbReference type="EMBL" id="GHES01014465">
    <property type="protein sequence ID" value="MPA45024.1"/>
    <property type="molecule type" value="Transcribed_RNA"/>
</dbReference>
<name>A0A5B6ZLW6_DAVIN</name>
<dbReference type="InterPro" id="IPR036412">
    <property type="entry name" value="HAD-like_sf"/>
</dbReference>
<dbReference type="FunFam" id="3.40.50.1000:FF:000257">
    <property type="entry name" value="Haloacid dehalogenase-like hydrolase (HAD) superfamily protein"/>
    <property type="match status" value="1"/>
</dbReference>
<feature type="domain" description="FCP1 homology" evidence="2">
    <location>
        <begin position="534"/>
        <end position="715"/>
    </location>
</feature>
<reference evidence="3" key="1">
    <citation type="submission" date="2019-08" db="EMBL/GenBank/DDBJ databases">
        <title>Reference gene set and small RNA set construction with multiple tissues from Davidia involucrata Baill.</title>
        <authorList>
            <person name="Yang H."/>
            <person name="Zhou C."/>
            <person name="Li G."/>
            <person name="Wang J."/>
            <person name="Gao P."/>
            <person name="Wang M."/>
            <person name="Wang R."/>
            <person name="Zhao Y."/>
        </authorList>
    </citation>
    <scope>NUCLEOTIDE SEQUENCE</scope>
    <source>
        <tissue evidence="3">Mixed with DoveR01_LX</tissue>
    </source>
</reference>
<dbReference type="AlphaFoldDB" id="A0A5B6ZLW6"/>
<dbReference type="SMART" id="SM00577">
    <property type="entry name" value="CPDc"/>
    <property type="match status" value="1"/>
</dbReference>
<feature type="region of interest" description="Disordered" evidence="1">
    <location>
        <begin position="105"/>
        <end position="134"/>
    </location>
</feature>
<evidence type="ECO:0000313" key="3">
    <source>
        <dbReference type="EMBL" id="MPA45024.1"/>
    </source>
</evidence>
<dbReference type="InterPro" id="IPR050365">
    <property type="entry name" value="TIM50"/>
</dbReference>
<dbReference type="InterPro" id="IPR023214">
    <property type="entry name" value="HAD_sf"/>
</dbReference>
<feature type="region of interest" description="Disordered" evidence="1">
    <location>
        <begin position="309"/>
        <end position="336"/>
    </location>
</feature>
<protein>
    <recommendedName>
        <fullName evidence="2">FCP1 homology domain-containing protein</fullName>
    </recommendedName>
</protein>
<accession>A0A5B6ZLW6</accession>
<gene>
    <name evidence="3" type="ORF">Din_014465</name>
</gene>
<feature type="region of interest" description="Disordered" evidence="1">
    <location>
        <begin position="764"/>
        <end position="783"/>
    </location>
</feature>
<feature type="region of interest" description="Disordered" evidence="1">
    <location>
        <begin position="158"/>
        <end position="224"/>
    </location>
</feature>
<proteinExistence type="predicted"/>
<dbReference type="Gene3D" id="3.40.50.1000">
    <property type="entry name" value="HAD superfamily/HAD-like"/>
    <property type="match status" value="1"/>
</dbReference>
<sequence length="783" mass="87501">MKNSPLEKSSHMWPIVDGSLKTGLEMTQLAGLSSWPEEKRRNYQKRRHNTMKSNDIYDDNPGRTSSVENTLLERESFAQPPVNACLKADSKIKQYDAEVSLSEYMNEGKEQKKSHNAPESNNISHDLQDGDGRPSLDLTDIKYFEKVDVNPVLAVAEQVSTSQRCEDTSSTGKHDGHTEVDVISLGAKTKKRKKQGKANRRKRRKGSNILENSSKSIEEGAGSSVHVVQNKMGDPSLDRSDEALTSGDLEKMAEREVIAGHGTSLQVVEDISKEKASGGCSYGEPAYEESKKIVEMGNLNHTIKEDGFVKKRGKRRKRSNILENSSKSIEEGAGSSVHVVQNKMGDPSLDRSDEALTSGDLEKMAEREVIAGHGTSLQVVEDISKEKASGGCSYGEPAYEESKKIVEMGNLNHTIKEDGFVKNVSVIDSLEENSEQANRGKINVIENAVQDVYSVEENFYGSSSFKEEKNLVDPSGSDLSDEHLDKNKLEIQPKKEGAISSSSGAIKDDASLVINNEECSLQVVQSSPGRVLTGCFRRKLLILDVNGLLVDIVPYVSDGYQADTVVARKAVFKRPFCDDFLQFCFERFNVGVWTSRTKRNVESVLDFLMGKTKHNLLFCWDQSHCTETGYNTVENRDKPLTLKELKKLWEKCEPNLPWERGEYNESNTLLLDDSPYKALCNPPYTAVFPYTYRYKDVKDISLGPRGDLRIYLEGLALCENVQKYVEQNPFGQRPITEKNLSWAFYLKVIHTVLSQTEDDANYSSAREFSSQPEDDANCSSACR</sequence>
<dbReference type="PANTHER" id="PTHR12210">
    <property type="entry name" value="DULLARD PROTEIN PHOSPHATASE"/>
    <property type="match status" value="1"/>
</dbReference>
<dbReference type="InterPro" id="IPR004274">
    <property type="entry name" value="FCP1_dom"/>
</dbReference>